<evidence type="ECO:0000256" key="5">
    <source>
        <dbReference type="ARBA" id="ARBA00022692"/>
    </source>
</evidence>
<dbReference type="PANTHER" id="PTHR11743">
    <property type="entry name" value="VOLTAGE-DEPENDENT ANION-SELECTIVE CHANNEL"/>
    <property type="match status" value="1"/>
</dbReference>
<dbReference type="CDD" id="cd07306">
    <property type="entry name" value="Porin3_VDAC"/>
    <property type="match status" value="1"/>
</dbReference>
<dbReference type="InterPro" id="IPR027246">
    <property type="entry name" value="Porin_Euk/Tom40"/>
</dbReference>
<dbReference type="Pfam" id="PF01459">
    <property type="entry name" value="Porin_3"/>
    <property type="match status" value="1"/>
</dbReference>
<keyword evidence="7" id="KW-0626">Porin</keyword>
<accession>A0AAV7HQ90</accession>
<evidence type="ECO:0000256" key="2">
    <source>
        <dbReference type="ARBA" id="ARBA00009624"/>
    </source>
</evidence>
<gene>
    <name evidence="9" type="ORF">IEQ34_001241</name>
</gene>
<evidence type="ECO:0008006" key="11">
    <source>
        <dbReference type="Google" id="ProtNLM"/>
    </source>
</evidence>
<dbReference type="InterPro" id="IPR001925">
    <property type="entry name" value="Porin_Euk"/>
</dbReference>
<keyword evidence="8" id="KW-0472">Membrane</keyword>
<dbReference type="InterPro" id="IPR023614">
    <property type="entry name" value="Porin_dom_sf"/>
</dbReference>
<evidence type="ECO:0000256" key="1">
    <source>
        <dbReference type="ARBA" id="ARBA00004370"/>
    </source>
</evidence>
<evidence type="ECO:0000313" key="10">
    <source>
        <dbReference type="Proteomes" id="UP000775213"/>
    </source>
</evidence>
<keyword evidence="4" id="KW-1134">Transmembrane beta strand</keyword>
<dbReference type="EMBL" id="JAGFBR010000002">
    <property type="protein sequence ID" value="KAH0469683.1"/>
    <property type="molecule type" value="Genomic_DNA"/>
</dbReference>
<comment type="subcellular location">
    <subcellularLocation>
        <location evidence="1">Membrane</location>
    </subcellularLocation>
</comment>
<evidence type="ECO:0000256" key="4">
    <source>
        <dbReference type="ARBA" id="ARBA00022452"/>
    </source>
</evidence>
<dbReference type="PANTHER" id="PTHR11743:SF27">
    <property type="entry name" value="MITOCHONDRIAL OUTER MEMBRANE PROTEIN PORIN 4"/>
    <property type="match status" value="1"/>
</dbReference>
<comment type="caution">
    <text evidence="9">The sequence shown here is derived from an EMBL/GenBank/DDBJ whole genome shotgun (WGS) entry which is preliminary data.</text>
</comment>
<name>A0AAV7HQ90_DENCH</name>
<evidence type="ECO:0000313" key="9">
    <source>
        <dbReference type="EMBL" id="KAH0469683.1"/>
    </source>
</evidence>
<dbReference type="Proteomes" id="UP000775213">
    <property type="component" value="Unassembled WGS sequence"/>
</dbReference>
<protein>
    <recommendedName>
        <fullName evidence="11">Mitochondrial outer membrane protein porin 6</fullName>
    </recommendedName>
</protein>
<evidence type="ECO:0000256" key="3">
    <source>
        <dbReference type="ARBA" id="ARBA00022448"/>
    </source>
</evidence>
<comment type="similarity">
    <text evidence="2">Belongs to the eukaryotic mitochondrial porin (TC 1.B.8.1) family.</text>
</comment>
<proteinExistence type="inferred from homology"/>
<dbReference type="GO" id="GO:0046930">
    <property type="term" value="C:pore complex"/>
    <property type="evidence" value="ECO:0007669"/>
    <property type="project" value="UniProtKB-KW"/>
</dbReference>
<keyword evidence="10" id="KW-1185">Reference proteome</keyword>
<reference evidence="9 10" key="1">
    <citation type="journal article" date="2021" name="Hortic Res">
        <title>Chromosome-scale assembly of the Dendrobium chrysotoxum genome enhances the understanding of orchid evolution.</title>
        <authorList>
            <person name="Zhang Y."/>
            <person name="Zhang G.Q."/>
            <person name="Zhang D."/>
            <person name="Liu X.D."/>
            <person name="Xu X.Y."/>
            <person name="Sun W.H."/>
            <person name="Yu X."/>
            <person name="Zhu X."/>
            <person name="Wang Z.W."/>
            <person name="Zhao X."/>
            <person name="Zhong W.Y."/>
            <person name="Chen H."/>
            <person name="Yin W.L."/>
            <person name="Huang T."/>
            <person name="Niu S.C."/>
            <person name="Liu Z.J."/>
        </authorList>
    </citation>
    <scope>NUCLEOTIDE SEQUENCE [LARGE SCALE GENOMIC DNA]</scope>
    <source>
        <strain evidence="9">Lindl</strain>
    </source>
</reference>
<keyword evidence="3" id="KW-0813">Transport</keyword>
<dbReference type="Gene3D" id="2.40.160.10">
    <property type="entry name" value="Porin"/>
    <property type="match status" value="1"/>
</dbReference>
<keyword evidence="6" id="KW-0406">Ion transport</keyword>
<dbReference type="GO" id="GO:0008308">
    <property type="term" value="F:voltage-gated monoatomic anion channel activity"/>
    <property type="evidence" value="ECO:0007669"/>
    <property type="project" value="InterPro"/>
</dbReference>
<dbReference type="FunFam" id="2.40.160.10:FF:000003">
    <property type="entry name" value="Outer mitochondrial membrane protein porin"/>
    <property type="match status" value="1"/>
</dbReference>
<evidence type="ECO:0000256" key="7">
    <source>
        <dbReference type="ARBA" id="ARBA00023114"/>
    </source>
</evidence>
<evidence type="ECO:0000256" key="6">
    <source>
        <dbReference type="ARBA" id="ARBA00023065"/>
    </source>
</evidence>
<keyword evidence="5" id="KW-0812">Transmembrane</keyword>
<dbReference type="GO" id="GO:0015288">
    <property type="term" value="F:porin activity"/>
    <property type="evidence" value="ECO:0007669"/>
    <property type="project" value="UniProtKB-KW"/>
</dbReference>
<sequence>MIQWTAGPFKKKCFALKFCSVFSTRKKKTYIAGFVQAAKTLAQPQAAAKTLAQPQARVFAVLDVAPTSSTGHRAGPHSLFLCWVLVAESDILTKDYYFNHKFSLATISAAGLGITATGVKLDDVFVGDISTQYKSGKTIVDVKVDTNSNVSTTVTVNEIVSGAKTTFSFKIPDQKSGKLDVQYLHDHVAINSSIGMNTIPVLELAAAIGSRKFGIGAEVGFDSTSATFTKYNAGISFNQHDFSAALILADKGETVKASYIHFLDPLNRSAVAAEMIHRLKTSENSFTIGTSHALDPLTLVKARLSNNGKLAVLCQHEWRPKSLVTLSAEYDPKAIISPSRLGLALALKP</sequence>
<organism evidence="9 10">
    <name type="scientific">Dendrobium chrysotoxum</name>
    <name type="common">Orchid</name>
    <dbReference type="NCBI Taxonomy" id="161865"/>
    <lineage>
        <taxon>Eukaryota</taxon>
        <taxon>Viridiplantae</taxon>
        <taxon>Streptophyta</taxon>
        <taxon>Embryophyta</taxon>
        <taxon>Tracheophyta</taxon>
        <taxon>Spermatophyta</taxon>
        <taxon>Magnoliopsida</taxon>
        <taxon>Liliopsida</taxon>
        <taxon>Asparagales</taxon>
        <taxon>Orchidaceae</taxon>
        <taxon>Epidendroideae</taxon>
        <taxon>Malaxideae</taxon>
        <taxon>Dendrobiinae</taxon>
        <taxon>Dendrobium</taxon>
    </lineage>
</organism>
<dbReference type="AlphaFoldDB" id="A0AAV7HQ90"/>
<evidence type="ECO:0000256" key="8">
    <source>
        <dbReference type="ARBA" id="ARBA00023136"/>
    </source>
</evidence>
<dbReference type="GO" id="GO:0005741">
    <property type="term" value="C:mitochondrial outer membrane"/>
    <property type="evidence" value="ECO:0007669"/>
    <property type="project" value="InterPro"/>
</dbReference>